<evidence type="ECO:0000256" key="5">
    <source>
        <dbReference type="SAM" id="Phobius"/>
    </source>
</evidence>
<dbReference type="GO" id="GO:0055085">
    <property type="term" value="P:transmembrane transport"/>
    <property type="evidence" value="ECO:0007669"/>
    <property type="project" value="InterPro"/>
</dbReference>
<accession>A0A0L0BKZ7</accession>
<feature type="domain" description="STAS" evidence="7">
    <location>
        <begin position="530"/>
        <end position="618"/>
    </location>
</feature>
<feature type="domain" description="SLC26A/SulP transporter" evidence="6">
    <location>
        <begin position="788"/>
        <end position="1185"/>
    </location>
</feature>
<evidence type="ECO:0000259" key="6">
    <source>
        <dbReference type="Pfam" id="PF00916"/>
    </source>
</evidence>
<evidence type="ECO:0000256" key="1">
    <source>
        <dbReference type="ARBA" id="ARBA00004141"/>
    </source>
</evidence>
<feature type="transmembrane region" description="Helical" evidence="5">
    <location>
        <begin position="981"/>
        <end position="1004"/>
    </location>
</feature>
<feature type="transmembrane region" description="Helical" evidence="5">
    <location>
        <begin position="359"/>
        <end position="381"/>
    </location>
</feature>
<sequence>MSSLENQTDFHKTNELHTNVDTTFYGSTEFILITDHQTSKLRSHEQLDANSHDNESYCQSCVKNIFRKKTLYKRLPILTWLPKYNAADAIGDLIAGITVGLTVIPQGLAYSSVAGLPTQFGLYGSFMGCFVYVLLGTCKDSTVGSTAIASLLTYQVARGVWQRAVLLAFLTGILEILMAIFRLGFLVDFVSGPVSAGFTSAVALIVSTSQVKNILGVKSEGGSFLQRWISMINDIENIRVNDAILGSCCVIILIVLRTIGRMKIGPKEADEQKWHHKVINKCLWFLGVMRNATLVIACALGSMYLESQGKHYFRLTGNVPEGLPTPAIPPFSIEARPGNATLGIKPIEGESFLDMVNHLGYGLVIVPMIALLENISVCKAFAKGKPIDATQELFAIGVANVANSFFQGYRGNGGLARSAVNNASGVRTPLANLYIGLVVMLALMYLTKYFYFIPLTVLGAIIISAVIFQLQYHVIKPMWRSKRSDLIPGVVAFIACLVLPLEIGILIAIGINLLFILYHSARPKVSLETIETTEGIKFVKLTPDRCLIFPSVEFVRNLILKSGTKTSLPVVIDCTYVYGADYTAAKVICSMIQDFKLRNQKIIFFNLKPSVVHIFEGLNCKLILCYNVDSLMQELRKATGISPPAITTMQFANDNNSMAIHDSNFPFEGNENFKGTTFSLLFAMEFWKTVFVERVAKTYSRYKKKNCKMSLNDVTTNSMDCIMITDHQTVSRSRLALKANESSLADLTVETESKTKYRACLDKVFNRNVLRRHLPVVQWLPRYNKDDFIGDIIAGITDSLAAIPLALAFAGIAGLPTEFALYSSFMGNIIYTIFGSCKDNILGSTAIASLLTFQVAHGNWQKSLLFTLLSGIIELGMGLTRLGFVIDFVSGPVSSGFTSAVALIIFTSQIKNILVVKSTGKSFLENWISMIKDIHNYRISDTILGFSSIAILVLLRYVGNLRVDPKENQDMKKIHLVLNKIVWFLGVSRNALLAVVTAAIVAYLEHHGFSYFKLTGYIPSGFPPVEVPAFTIASNETVNGVVSEATEDFWDLLHEFGSALIVIPLISLLETIAVCKNFANGKPVDTNQELIALGLANISNSFFRGYRINGGLARGSVNTASGGRTQFVNVYISVIVILAMLFLAEYFYYIPKATLAAIIIAAVLFQLQYQVIVPMWHSKRSDVYVGLLAFVACLIMPLSVGIAIAIGINVLYILYHSARPKISVDQVKTPSGKQFLRLTPDRCLIFPSMEFVRNKVLKSGLKYSLPVVFDCTYIYASDFTTAKVIESIINDFNSRNQKLIFFNLRPNVAKVFATLHSKFILCYSLDCIEKLLDDNSPKTESANVNNSSNNVEITEL</sequence>
<feature type="transmembrane region" description="Helical" evidence="5">
    <location>
        <begin position="937"/>
        <end position="958"/>
    </location>
</feature>
<dbReference type="InterPro" id="IPR001902">
    <property type="entry name" value="SLC26A/SulP_fam"/>
</dbReference>
<keyword evidence="4 5" id="KW-0472">Membrane</keyword>
<dbReference type="FunFam" id="3.30.750.24:FF:000028">
    <property type="entry name" value="Sulfate transporter, putative"/>
    <property type="match status" value="1"/>
</dbReference>
<dbReference type="InterPro" id="IPR011547">
    <property type="entry name" value="SLC26A/SulP_dom"/>
</dbReference>
<organism evidence="8 9">
    <name type="scientific">Lucilia cuprina</name>
    <name type="common">Green bottle fly</name>
    <name type="synonym">Australian sheep blowfly</name>
    <dbReference type="NCBI Taxonomy" id="7375"/>
    <lineage>
        <taxon>Eukaryota</taxon>
        <taxon>Metazoa</taxon>
        <taxon>Ecdysozoa</taxon>
        <taxon>Arthropoda</taxon>
        <taxon>Hexapoda</taxon>
        <taxon>Insecta</taxon>
        <taxon>Pterygota</taxon>
        <taxon>Neoptera</taxon>
        <taxon>Endopterygota</taxon>
        <taxon>Diptera</taxon>
        <taxon>Brachycera</taxon>
        <taxon>Muscomorpha</taxon>
        <taxon>Oestroidea</taxon>
        <taxon>Calliphoridae</taxon>
        <taxon>Luciliinae</taxon>
        <taxon>Lucilia</taxon>
    </lineage>
</organism>
<feature type="transmembrane region" description="Helical" evidence="5">
    <location>
        <begin position="863"/>
        <end position="884"/>
    </location>
</feature>
<keyword evidence="3 5" id="KW-1133">Transmembrane helix</keyword>
<dbReference type="PANTHER" id="PTHR11814">
    <property type="entry name" value="SULFATE TRANSPORTER"/>
    <property type="match status" value="1"/>
</dbReference>
<evidence type="ECO:0000256" key="2">
    <source>
        <dbReference type="ARBA" id="ARBA00022692"/>
    </source>
</evidence>
<name>A0A0L0BKZ7_LUCCU</name>
<dbReference type="CDD" id="cd07042">
    <property type="entry name" value="STAS_SulP_like_sulfate_transporter"/>
    <property type="match status" value="2"/>
</dbReference>
<dbReference type="Proteomes" id="UP000037069">
    <property type="component" value="Unassembled WGS sequence"/>
</dbReference>
<gene>
    <name evidence="8" type="ORF">FF38_00115</name>
</gene>
<evidence type="ECO:0000313" key="9">
    <source>
        <dbReference type="Proteomes" id="UP000037069"/>
    </source>
</evidence>
<feature type="transmembrane region" description="Helical" evidence="5">
    <location>
        <begin position="1128"/>
        <end position="1149"/>
    </location>
</feature>
<dbReference type="GO" id="GO:0016020">
    <property type="term" value="C:membrane"/>
    <property type="evidence" value="ECO:0007669"/>
    <property type="project" value="UniProtKB-SubCell"/>
</dbReference>
<feature type="transmembrane region" description="Helical" evidence="5">
    <location>
        <begin position="243"/>
        <end position="262"/>
    </location>
</feature>
<comment type="caution">
    <text evidence="8">The sequence shown here is derived from an EMBL/GenBank/DDBJ whole genome shotgun (WGS) entry which is preliminary data.</text>
</comment>
<evidence type="ECO:0000256" key="3">
    <source>
        <dbReference type="ARBA" id="ARBA00022989"/>
    </source>
</evidence>
<evidence type="ECO:0000313" key="8">
    <source>
        <dbReference type="EMBL" id="KNC20775.1"/>
    </source>
</evidence>
<dbReference type="OMA" id="ASTKDYQ"/>
<dbReference type="SUPFAM" id="SSF52091">
    <property type="entry name" value="SpoIIaa-like"/>
    <property type="match status" value="2"/>
</dbReference>
<feature type="transmembrane region" description="Helical" evidence="5">
    <location>
        <begin position="788"/>
        <end position="809"/>
    </location>
</feature>
<feature type="transmembrane region" description="Helical" evidence="5">
    <location>
        <begin position="829"/>
        <end position="851"/>
    </location>
</feature>
<dbReference type="InterPro" id="IPR002645">
    <property type="entry name" value="STAS_dom"/>
</dbReference>
<dbReference type="InterPro" id="IPR036513">
    <property type="entry name" value="STAS_dom_sf"/>
</dbReference>
<proteinExistence type="predicted"/>
<evidence type="ECO:0008006" key="10">
    <source>
        <dbReference type="Google" id="ProtNLM"/>
    </source>
</evidence>
<feature type="transmembrane region" description="Helical" evidence="5">
    <location>
        <begin position="1183"/>
        <end position="1215"/>
    </location>
</feature>
<reference evidence="8 9" key="1">
    <citation type="journal article" date="2015" name="Nat. Commun.">
        <title>Lucilia cuprina genome unlocks parasitic fly biology to underpin future interventions.</title>
        <authorList>
            <person name="Anstead C.A."/>
            <person name="Korhonen P.K."/>
            <person name="Young N.D."/>
            <person name="Hall R.S."/>
            <person name="Jex A.R."/>
            <person name="Murali S.C."/>
            <person name="Hughes D.S."/>
            <person name="Lee S.F."/>
            <person name="Perry T."/>
            <person name="Stroehlein A.J."/>
            <person name="Ansell B.R."/>
            <person name="Breugelmans B."/>
            <person name="Hofmann A."/>
            <person name="Qu J."/>
            <person name="Dugan S."/>
            <person name="Lee S.L."/>
            <person name="Chao H."/>
            <person name="Dinh H."/>
            <person name="Han Y."/>
            <person name="Doddapaneni H.V."/>
            <person name="Worley K.C."/>
            <person name="Muzny D.M."/>
            <person name="Ioannidis P."/>
            <person name="Waterhouse R.M."/>
            <person name="Zdobnov E.M."/>
            <person name="James P.J."/>
            <person name="Bagnall N.H."/>
            <person name="Kotze A.C."/>
            <person name="Gibbs R.A."/>
            <person name="Richards S."/>
            <person name="Batterham P."/>
            <person name="Gasser R.B."/>
        </authorList>
    </citation>
    <scope>NUCLEOTIDE SEQUENCE [LARGE SCALE GENOMIC DNA]</scope>
    <source>
        <strain evidence="8 9">LS</strain>
        <tissue evidence="8">Full body</tissue>
    </source>
</reference>
<dbReference type="Pfam" id="PF01740">
    <property type="entry name" value="STAS"/>
    <property type="match status" value="1"/>
</dbReference>
<dbReference type="OrthoDB" id="288203at2759"/>
<feature type="transmembrane region" description="Helical" evidence="5">
    <location>
        <begin position="283"/>
        <end position="305"/>
    </location>
</feature>
<keyword evidence="9" id="KW-1185">Reference proteome</keyword>
<feature type="transmembrane region" description="Helical" evidence="5">
    <location>
        <begin position="164"/>
        <end position="185"/>
    </location>
</feature>
<dbReference type="Pfam" id="PF00916">
    <property type="entry name" value="Sulfate_transp"/>
    <property type="match status" value="2"/>
</dbReference>
<feature type="transmembrane region" description="Helical" evidence="5">
    <location>
        <begin position="451"/>
        <end position="470"/>
    </location>
</feature>
<feature type="transmembrane region" description="Helical" evidence="5">
    <location>
        <begin position="1155"/>
        <end position="1176"/>
    </location>
</feature>
<dbReference type="STRING" id="7375.A0A0L0BKZ7"/>
<comment type="subcellular location">
    <subcellularLocation>
        <location evidence="1">Membrane</location>
        <topology evidence="1">Multi-pass membrane protein</topology>
    </subcellularLocation>
</comment>
<feature type="domain" description="SLC26A/SulP transporter" evidence="6">
    <location>
        <begin position="91"/>
        <end position="487"/>
    </location>
</feature>
<evidence type="ECO:0000259" key="7">
    <source>
        <dbReference type="Pfam" id="PF01740"/>
    </source>
</evidence>
<evidence type="ECO:0000256" key="4">
    <source>
        <dbReference type="ARBA" id="ARBA00023136"/>
    </source>
</evidence>
<keyword evidence="2 5" id="KW-0812">Transmembrane</keyword>
<protein>
    <recommendedName>
        <fullName evidence="10">Sodium-independent sulfate anion transporter</fullName>
    </recommendedName>
</protein>
<dbReference type="Gene3D" id="3.30.750.24">
    <property type="entry name" value="STAS domain"/>
    <property type="match status" value="1"/>
</dbReference>
<dbReference type="EMBL" id="JRES01001702">
    <property type="protein sequence ID" value="KNC20775.1"/>
    <property type="molecule type" value="Genomic_DNA"/>
</dbReference>
<feature type="transmembrane region" description="Helical" evidence="5">
    <location>
        <begin position="490"/>
        <end position="518"/>
    </location>
</feature>